<comment type="subcellular location">
    <subcellularLocation>
        <location evidence="1">Cell outer membrane</location>
        <topology evidence="1">Lipid-anchor</topology>
    </subcellularLocation>
</comment>
<dbReference type="STRING" id="498211.CJA_3292"/>
<keyword evidence="4" id="KW-0564">Palmitate</keyword>
<keyword evidence="9" id="KW-1185">Reference proteome</keyword>
<organism evidence="8 9">
    <name type="scientific">Cellvibrio japonicus (strain Ueda107)</name>
    <name type="common">Pseudomonas fluorescens subsp. cellulosa</name>
    <dbReference type="NCBI Taxonomy" id="498211"/>
    <lineage>
        <taxon>Bacteria</taxon>
        <taxon>Pseudomonadati</taxon>
        <taxon>Pseudomonadota</taxon>
        <taxon>Gammaproteobacteria</taxon>
        <taxon>Cellvibrionales</taxon>
        <taxon>Cellvibrionaceae</taxon>
        <taxon>Cellvibrio</taxon>
    </lineage>
</organism>
<evidence type="ECO:0000313" key="9">
    <source>
        <dbReference type="Proteomes" id="UP000001036"/>
    </source>
</evidence>
<dbReference type="Pfam" id="PF13627">
    <property type="entry name" value="LptM_cons"/>
    <property type="match status" value="1"/>
</dbReference>
<evidence type="ECO:0000256" key="3">
    <source>
        <dbReference type="ARBA" id="ARBA00023136"/>
    </source>
</evidence>
<gene>
    <name evidence="8" type="ordered locus">CJA_3292</name>
</gene>
<evidence type="ECO:0000256" key="2">
    <source>
        <dbReference type="ARBA" id="ARBA00022729"/>
    </source>
</evidence>
<dbReference type="InterPro" id="IPR032831">
    <property type="entry name" value="LptM_cons"/>
</dbReference>
<sequence>MTRQVRGYTAPLSTFRICSREPAMKPLILLLSLCALLLACGQKGPLYLPQSDKPAPEQVSPDDED</sequence>
<evidence type="ECO:0000313" key="8">
    <source>
        <dbReference type="EMBL" id="ACE85460.1"/>
    </source>
</evidence>
<evidence type="ECO:0000256" key="6">
    <source>
        <dbReference type="ARBA" id="ARBA00023288"/>
    </source>
</evidence>
<evidence type="ECO:0000256" key="7">
    <source>
        <dbReference type="SAM" id="MobiDB-lite"/>
    </source>
</evidence>
<dbReference type="NCBIfam" id="NF047847">
    <property type="entry name" value="SS_mature_LptM"/>
    <property type="match status" value="1"/>
</dbReference>
<keyword evidence="6" id="KW-0449">Lipoprotein</keyword>
<name>B3PEJ0_CELJU</name>
<evidence type="ECO:0000256" key="5">
    <source>
        <dbReference type="ARBA" id="ARBA00023237"/>
    </source>
</evidence>
<proteinExistence type="predicted"/>
<dbReference type="KEGG" id="cja:CJA_3292"/>
<reference evidence="8 9" key="1">
    <citation type="journal article" date="2008" name="J. Bacteriol.">
        <title>Insights into plant cell wall degradation from the genome sequence of the soil bacterium Cellvibrio japonicus.</title>
        <authorList>
            <person name="Deboy R.T."/>
            <person name="Mongodin E.F."/>
            <person name="Fouts D.E."/>
            <person name="Tailford L.E."/>
            <person name="Khouri H."/>
            <person name="Emerson J.B."/>
            <person name="Mohamoud Y."/>
            <person name="Watkins K."/>
            <person name="Henrissat B."/>
            <person name="Gilbert H.J."/>
            <person name="Nelson K.E."/>
        </authorList>
    </citation>
    <scope>NUCLEOTIDE SEQUENCE [LARGE SCALE GENOMIC DNA]</scope>
    <source>
        <strain evidence="8 9">Ueda107</strain>
    </source>
</reference>
<accession>B3PEJ0</accession>
<evidence type="ECO:0008006" key="10">
    <source>
        <dbReference type="Google" id="ProtNLM"/>
    </source>
</evidence>
<dbReference type="AlphaFoldDB" id="B3PEJ0"/>
<keyword evidence="3" id="KW-0472">Membrane</keyword>
<evidence type="ECO:0000256" key="4">
    <source>
        <dbReference type="ARBA" id="ARBA00023139"/>
    </source>
</evidence>
<keyword evidence="5" id="KW-0998">Cell outer membrane</keyword>
<protein>
    <recommendedName>
        <fullName evidence="10">Lipoprotein</fullName>
    </recommendedName>
</protein>
<keyword evidence="2" id="KW-0732">Signal</keyword>
<feature type="region of interest" description="Disordered" evidence="7">
    <location>
        <begin position="45"/>
        <end position="65"/>
    </location>
</feature>
<evidence type="ECO:0000256" key="1">
    <source>
        <dbReference type="ARBA" id="ARBA00004459"/>
    </source>
</evidence>
<dbReference type="HOGENOM" id="CLU_2841768_0_0_6"/>
<dbReference type="EMBL" id="CP000934">
    <property type="protein sequence ID" value="ACE85460.1"/>
    <property type="molecule type" value="Genomic_DNA"/>
</dbReference>
<dbReference type="GO" id="GO:0009279">
    <property type="term" value="C:cell outer membrane"/>
    <property type="evidence" value="ECO:0007669"/>
    <property type="project" value="UniProtKB-SubCell"/>
</dbReference>
<dbReference type="Proteomes" id="UP000001036">
    <property type="component" value="Chromosome"/>
</dbReference>